<evidence type="ECO:0000256" key="2">
    <source>
        <dbReference type="SAM" id="Phobius"/>
    </source>
</evidence>
<dbReference type="InterPro" id="IPR038765">
    <property type="entry name" value="Papain-like_cys_pep_sf"/>
</dbReference>
<feature type="transmembrane region" description="Helical" evidence="2">
    <location>
        <begin position="171"/>
        <end position="187"/>
    </location>
</feature>
<keyword evidence="2" id="KW-0472">Membrane</keyword>
<dbReference type="PATRIC" id="fig|477641.3.peg.3286"/>
<keyword evidence="5" id="KW-1185">Reference proteome</keyword>
<dbReference type="SUPFAM" id="SSF54001">
    <property type="entry name" value="Cysteine proteinases"/>
    <property type="match status" value="1"/>
</dbReference>
<accession>I4EZR6</accession>
<dbReference type="Pfam" id="PF11992">
    <property type="entry name" value="TgpA_N"/>
    <property type="match status" value="1"/>
</dbReference>
<feature type="domain" description="Transglutaminase-like" evidence="3">
    <location>
        <begin position="494"/>
        <end position="564"/>
    </location>
</feature>
<dbReference type="PANTHER" id="PTHR42736">
    <property type="entry name" value="PROTEIN-GLUTAMINE GAMMA-GLUTAMYLTRANSFERASE"/>
    <property type="match status" value="1"/>
</dbReference>
<dbReference type="EMBL" id="FO203431">
    <property type="protein sequence ID" value="CCH88879.1"/>
    <property type="molecule type" value="Genomic_DNA"/>
</dbReference>
<dbReference type="Pfam" id="PF01841">
    <property type="entry name" value="Transglut_core"/>
    <property type="match status" value="1"/>
</dbReference>
<dbReference type="HOGENOM" id="CLU_008359_0_1_11"/>
<organism evidence="4 5">
    <name type="scientific">Modestobacter italicus (strain DSM 44449 / CECT 9708 / BC 501)</name>
    <dbReference type="NCBI Taxonomy" id="2732864"/>
    <lineage>
        <taxon>Bacteria</taxon>
        <taxon>Bacillati</taxon>
        <taxon>Actinomycetota</taxon>
        <taxon>Actinomycetes</taxon>
        <taxon>Geodermatophilales</taxon>
        <taxon>Geodermatophilaceae</taxon>
        <taxon>Modestobacter</taxon>
    </lineage>
</organism>
<sequence length="782" mass="81229">MSSTPDELPRAPRDHAGTALAAGVGVLLGSLALDPVFAARNWVPPVVLAVAAVTLGGIALRAGFSRLLDQRGPGSALLGTLGRVAVPLGQLLLVLVVLGRVFAPEHLLWGLLPTPGSITDLAGVLADGVDEIAEQATPALPLDGLVALTTLFVALVALAADLLAVPARQPALGGLGLLVLYCVPVSTVTGSVAFLSFAGPACGFAVLLWADQRGRLVDSARGGSGSLLGTATLPALRAGAVALVAGLVLPVFVPTLAEGSLASGFGGAGTGNGLGSSLDPVAEMAGQLNRPEPMDLLRLQASVDDPGFLRAVALDEYGDNGWHMSNLDGEESIADDTTLAPLPADVVSREVRARVTVLGHDDQFLPVGYAPQQVDVAGDDDRAWRIDQAGTTIYGRDVTTGGITYQFSAEQPDPSVQDLEAAPELAADDPMLRYTELPVIATSVTDLAANLTADAGTPYDRVRAVLSHFTDPANRFVYSLSTAPGTTGDDLVDFLRLKRGYCEQYAGAMAVLVRAAGVPARVVLGYTPGQVQEDGSRLVTTDDAHAWVEAWFAGLGWIPFDPTPIAADRAVTLPWAPRTVIPADTTAEPTAPDAGVPVPAGPTATIDRDDQYVPIDVEALQGDRSLTPWFAGAGGAVVLLALLAAPGLLRRRTRRRRLADGSAGALWEELLATAADLRVDVPVTGTTRQVARDLAERLAGSEPAAVPAVRSLALAQERAVYGRPTGTGPDPESATALRTVRRALLRRATRAQRLRAAGWPASTLADVTGWLSAHTPRRLRAA</sequence>
<gene>
    <name evidence="4" type="ordered locus">MODMU_3467</name>
</gene>
<dbReference type="KEGG" id="mmar:MODMU_3467"/>
<dbReference type="OMA" id="CARIRTH"/>
<dbReference type="Gene3D" id="3.10.620.30">
    <property type="match status" value="1"/>
</dbReference>
<name>I4EZR6_MODI5</name>
<dbReference type="STRING" id="477641.MODMU_3467"/>
<feature type="transmembrane region" description="Helical" evidence="2">
    <location>
        <begin position="145"/>
        <end position="164"/>
    </location>
</feature>
<keyword evidence="2" id="KW-1133">Transmembrane helix</keyword>
<feature type="transmembrane region" description="Helical" evidence="2">
    <location>
        <begin position="629"/>
        <end position="649"/>
    </location>
</feature>
<feature type="region of interest" description="Disordered" evidence="1">
    <location>
        <begin position="585"/>
        <end position="607"/>
    </location>
</feature>
<dbReference type="InterPro" id="IPR002931">
    <property type="entry name" value="Transglutaminase-like"/>
</dbReference>
<feature type="compositionally biased region" description="Low complexity" evidence="1">
    <location>
        <begin position="585"/>
        <end position="605"/>
    </location>
</feature>
<dbReference type="InterPro" id="IPR021878">
    <property type="entry name" value="TgpA_N"/>
</dbReference>
<dbReference type="InterPro" id="IPR052901">
    <property type="entry name" value="Bact_TGase-like"/>
</dbReference>
<protein>
    <submittedName>
        <fullName evidence="4">Transglutaminase</fullName>
    </submittedName>
</protein>
<feature type="transmembrane region" description="Helical" evidence="2">
    <location>
        <begin position="42"/>
        <end position="64"/>
    </location>
</feature>
<dbReference type="AlphaFoldDB" id="I4EZR6"/>
<dbReference type="eggNOG" id="COG1305">
    <property type="taxonomic scope" value="Bacteria"/>
</dbReference>
<dbReference type="OrthoDB" id="9804023at2"/>
<evidence type="ECO:0000256" key="1">
    <source>
        <dbReference type="SAM" id="MobiDB-lite"/>
    </source>
</evidence>
<reference evidence="4 5" key="1">
    <citation type="journal article" date="2012" name="J. Bacteriol.">
        <title>Genome Sequence of Radiation-Resistant Modestobacter marinus Strain BC501, a Representative Actinobacterium That Thrives on Calcareous Stone Surfaces.</title>
        <authorList>
            <person name="Normand P."/>
            <person name="Gury J."/>
            <person name="Pujic P."/>
            <person name="Chouaia B."/>
            <person name="Crotti E."/>
            <person name="Brusetti L."/>
            <person name="Daffonchio D."/>
            <person name="Vacherie B."/>
            <person name="Barbe V."/>
            <person name="Medigue C."/>
            <person name="Calteau A."/>
            <person name="Ghodhbane-Gtari F."/>
            <person name="Essoussi I."/>
            <person name="Nouioui I."/>
            <person name="Abbassi-Ghozzi I."/>
            <person name="Gtari M."/>
        </authorList>
    </citation>
    <scope>NUCLEOTIDE SEQUENCE [LARGE SCALE GENOMIC DNA]</scope>
    <source>
        <strain evidence="5">BC 501</strain>
    </source>
</reference>
<evidence type="ECO:0000313" key="4">
    <source>
        <dbReference type="EMBL" id="CCH88879.1"/>
    </source>
</evidence>
<proteinExistence type="predicted"/>
<evidence type="ECO:0000259" key="3">
    <source>
        <dbReference type="SMART" id="SM00460"/>
    </source>
</evidence>
<dbReference type="Proteomes" id="UP000006461">
    <property type="component" value="Chromosome"/>
</dbReference>
<dbReference type="SMART" id="SM00460">
    <property type="entry name" value="TGc"/>
    <property type="match status" value="1"/>
</dbReference>
<evidence type="ECO:0000313" key="5">
    <source>
        <dbReference type="Proteomes" id="UP000006461"/>
    </source>
</evidence>
<dbReference type="PANTHER" id="PTHR42736:SF1">
    <property type="entry name" value="PROTEIN-GLUTAMINE GAMMA-GLUTAMYLTRANSFERASE"/>
    <property type="match status" value="1"/>
</dbReference>
<feature type="transmembrane region" description="Helical" evidence="2">
    <location>
        <begin position="84"/>
        <end position="103"/>
    </location>
</feature>
<keyword evidence="2" id="KW-0812">Transmembrane</keyword>